<proteinExistence type="predicted"/>
<dbReference type="AlphaFoldDB" id="A0AAV9PEC4"/>
<dbReference type="PANTHER" id="PTHR37283:SF1">
    <property type="entry name" value="PH DOMAIN-CONTAINING PROTEIN YHR131C"/>
    <property type="match status" value="1"/>
</dbReference>
<evidence type="ECO:0000313" key="2">
    <source>
        <dbReference type="EMBL" id="KAK5171784.1"/>
    </source>
</evidence>
<keyword evidence="3" id="KW-1185">Reference proteome</keyword>
<comment type="caution">
    <text evidence="2">The sequence shown here is derived from an EMBL/GenBank/DDBJ whole genome shotgun (WGS) entry which is preliminary data.</text>
</comment>
<dbReference type="PANTHER" id="PTHR37283">
    <property type="entry name" value="PH DOMAIN-CONTAINING PROTEIN YHR131C"/>
    <property type="match status" value="1"/>
</dbReference>
<feature type="compositionally biased region" description="Polar residues" evidence="1">
    <location>
        <begin position="450"/>
        <end position="480"/>
    </location>
</feature>
<feature type="compositionally biased region" description="Polar residues" evidence="1">
    <location>
        <begin position="512"/>
        <end position="523"/>
    </location>
</feature>
<name>A0AAV9PEC4_9PEZI</name>
<sequence length="546" mass="61104">MAMTPFALSLLGVEQSSGQRRQRDVADGDAEVPTEVQPAPEVRPARPSRNRATSYYNAFQTVCSTANDEPPTYEYAARQRLPQRHPDYLRETLPGYSCSVEASAIVLLQLESMSPLHDPSESEWREAYLVVQGTLLSFYRAKEKGPGKLLRSYTLQHAEVGLALDTQHEVLVPQTRLARLVPSSARRKAMQKDPDMFRIVRQHSLRLRVETDQIVIAHASEEHIHGLVHAISAGIDIAQAIDERSLPRLCTVPRWRRRQRASQTGDITDPAVVAEQERILRDMYPAFAEQNPETRPSFERTVTNATQATIPTAQTPAREEDELDLAAIREDAAGTSDDPSRRPPMSRNVTSSTINSTYSADMLYATLPTNFTSAGKWAPPHSRTPSQIQRYIRRCMPILPADAVRASDILICHGQRVKINWRMELLEEWELQPPTYKSHHFNHSEDQEQDQTLDLTRTHSCSQNSASESTPNPHASTSDLGSDDHITRCDETETSTRLAPLDRSKSAVLDKGTSSATRQTSSPKPAAAPQRHHHPGQDVHGVVFCF</sequence>
<feature type="region of interest" description="Disordered" evidence="1">
    <location>
        <begin position="437"/>
        <end position="540"/>
    </location>
</feature>
<organism evidence="2 3">
    <name type="scientific">Saxophila tyrrhenica</name>
    <dbReference type="NCBI Taxonomy" id="1690608"/>
    <lineage>
        <taxon>Eukaryota</taxon>
        <taxon>Fungi</taxon>
        <taxon>Dikarya</taxon>
        <taxon>Ascomycota</taxon>
        <taxon>Pezizomycotina</taxon>
        <taxon>Dothideomycetes</taxon>
        <taxon>Dothideomycetidae</taxon>
        <taxon>Mycosphaerellales</taxon>
        <taxon>Extremaceae</taxon>
        <taxon>Saxophila</taxon>
    </lineage>
</organism>
<evidence type="ECO:0000313" key="3">
    <source>
        <dbReference type="Proteomes" id="UP001337655"/>
    </source>
</evidence>
<feature type="region of interest" description="Disordered" evidence="1">
    <location>
        <begin position="332"/>
        <end position="353"/>
    </location>
</feature>
<dbReference type="Proteomes" id="UP001337655">
    <property type="component" value="Unassembled WGS sequence"/>
</dbReference>
<dbReference type="InterPro" id="IPR011993">
    <property type="entry name" value="PH-like_dom_sf"/>
</dbReference>
<dbReference type="EMBL" id="JAVRRT010000005">
    <property type="protein sequence ID" value="KAK5171784.1"/>
    <property type="molecule type" value="Genomic_DNA"/>
</dbReference>
<dbReference type="Gene3D" id="2.30.29.30">
    <property type="entry name" value="Pleckstrin-homology domain (PH domain)/Phosphotyrosine-binding domain (PTB)"/>
    <property type="match status" value="1"/>
</dbReference>
<dbReference type="RefSeq" id="XP_064660628.1">
    <property type="nucleotide sequence ID" value="XM_064800677.1"/>
</dbReference>
<dbReference type="GeneID" id="89924767"/>
<feature type="compositionally biased region" description="Basic and acidic residues" evidence="1">
    <location>
        <begin position="482"/>
        <end position="491"/>
    </location>
</feature>
<protein>
    <submittedName>
        <fullName evidence="2">Uncharacterized protein</fullName>
    </submittedName>
</protein>
<feature type="region of interest" description="Disordered" evidence="1">
    <location>
        <begin position="14"/>
        <end position="50"/>
    </location>
</feature>
<reference evidence="2 3" key="1">
    <citation type="submission" date="2023-08" db="EMBL/GenBank/DDBJ databases">
        <title>Black Yeasts Isolated from many extreme environments.</title>
        <authorList>
            <person name="Coleine C."/>
            <person name="Stajich J.E."/>
            <person name="Selbmann L."/>
        </authorList>
    </citation>
    <scope>NUCLEOTIDE SEQUENCE [LARGE SCALE GENOMIC DNA]</scope>
    <source>
        <strain evidence="2 3">CCFEE 5935</strain>
    </source>
</reference>
<gene>
    <name evidence="2" type="ORF">LTR77_003420</name>
</gene>
<evidence type="ECO:0000256" key="1">
    <source>
        <dbReference type="SAM" id="MobiDB-lite"/>
    </source>
</evidence>
<accession>A0AAV9PEC4</accession>